<accession>A0ABQ9UDT5</accession>
<sequence>MGFCPTESGPHVGRSVKQEDTLQGYSGGTALEFSILEPACPLPELALPPLPNPGCASPTLSSQPHHSLPLPQSQQALRNLAAASRCSSHPAPPPWPRPLTQVRPQLCPPRLLKLDHHGTLPSMKGNSRQKLDQRTFVEQVRECKDNSYLLSFKKIGSGAFSKVYLAYATHEHLQHNPKLSSVQAGATPGLPPSPRGPSASQPGPSRPLCVAIKIITTAKALVEFSHKFLPCEISSLNATYKHLNVVGRGLDTACPHPVGKLALPRLLPAPGLWPPPTLDLPLAPGLELNPTLEPRSGAS</sequence>
<evidence type="ECO:0008006" key="4">
    <source>
        <dbReference type="Google" id="ProtNLM"/>
    </source>
</evidence>
<evidence type="ECO:0000256" key="1">
    <source>
        <dbReference type="SAM" id="MobiDB-lite"/>
    </source>
</evidence>
<reference evidence="2 3" key="1">
    <citation type="submission" date="2023-05" db="EMBL/GenBank/DDBJ databases">
        <title>B98-5 Cell Line De Novo Hybrid Assembly: An Optical Mapping Approach.</title>
        <authorList>
            <person name="Kananen K."/>
            <person name="Auerbach J.A."/>
            <person name="Kautto E."/>
            <person name="Blachly J.S."/>
        </authorList>
    </citation>
    <scope>NUCLEOTIDE SEQUENCE [LARGE SCALE GENOMIC DNA]</scope>
    <source>
        <strain evidence="2">B95-8</strain>
        <tissue evidence="2">Cell line</tissue>
    </source>
</reference>
<gene>
    <name evidence="2" type="ORF">P7K49_026640</name>
</gene>
<evidence type="ECO:0000313" key="3">
    <source>
        <dbReference type="Proteomes" id="UP001266305"/>
    </source>
</evidence>
<feature type="region of interest" description="Disordered" evidence="1">
    <location>
        <begin position="181"/>
        <end position="204"/>
    </location>
</feature>
<feature type="region of interest" description="Disordered" evidence="1">
    <location>
        <begin position="79"/>
        <end position="99"/>
    </location>
</feature>
<dbReference type="Proteomes" id="UP001266305">
    <property type="component" value="Unassembled WGS sequence"/>
</dbReference>
<dbReference type="EMBL" id="JASSZA010000013">
    <property type="protein sequence ID" value="KAK2095224.1"/>
    <property type="molecule type" value="Genomic_DNA"/>
</dbReference>
<name>A0ABQ9UDT5_SAGOE</name>
<protein>
    <recommendedName>
        <fullName evidence="4">Protein kinase domain-containing protein</fullName>
    </recommendedName>
</protein>
<evidence type="ECO:0000313" key="2">
    <source>
        <dbReference type="EMBL" id="KAK2095224.1"/>
    </source>
</evidence>
<organism evidence="2 3">
    <name type="scientific">Saguinus oedipus</name>
    <name type="common">Cotton-top tamarin</name>
    <name type="synonym">Oedipomidas oedipus</name>
    <dbReference type="NCBI Taxonomy" id="9490"/>
    <lineage>
        <taxon>Eukaryota</taxon>
        <taxon>Metazoa</taxon>
        <taxon>Chordata</taxon>
        <taxon>Craniata</taxon>
        <taxon>Vertebrata</taxon>
        <taxon>Euteleostomi</taxon>
        <taxon>Mammalia</taxon>
        <taxon>Eutheria</taxon>
        <taxon>Euarchontoglires</taxon>
        <taxon>Primates</taxon>
        <taxon>Haplorrhini</taxon>
        <taxon>Platyrrhini</taxon>
        <taxon>Cebidae</taxon>
        <taxon>Callitrichinae</taxon>
        <taxon>Saguinus</taxon>
    </lineage>
</organism>
<comment type="caution">
    <text evidence="2">The sequence shown here is derived from an EMBL/GenBank/DDBJ whole genome shotgun (WGS) entry which is preliminary data.</text>
</comment>
<proteinExistence type="predicted"/>
<keyword evidence="3" id="KW-1185">Reference proteome</keyword>